<dbReference type="EMBL" id="CM023481">
    <property type="protein sequence ID" value="KAH6948064.1"/>
    <property type="molecule type" value="Genomic_DNA"/>
</dbReference>
<keyword evidence="2" id="KW-1185">Reference proteome</keyword>
<reference evidence="1" key="1">
    <citation type="submission" date="2020-05" db="EMBL/GenBank/DDBJ databases">
        <title>Large-scale comparative analyses of tick genomes elucidate their genetic diversity and vector capacities.</title>
        <authorList>
            <person name="Jia N."/>
            <person name="Wang J."/>
            <person name="Shi W."/>
            <person name="Du L."/>
            <person name="Sun Y."/>
            <person name="Zhan W."/>
            <person name="Jiang J."/>
            <person name="Wang Q."/>
            <person name="Zhang B."/>
            <person name="Ji P."/>
            <person name="Sakyi L.B."/>
            <person name="Cui X."/>
            <person name="Yuan T."/>
            <person name="Jiang B."/>
            <person name="Yang W."/>
            <person name="Lam T.T.-Y."/>
            <person name="Chang Q."/>
            <person name="Ding S."/>
            <person name="Wang X."/>
            <person name="Zhu J."/>
            <person name="Ruan X."/>
            <person name="Zhao L."/>
            <person name="Wei J."/>
            <person name="Que T."/>
            <person name="Du C."/>
            <person name="Cheng J."/>
            <person name="Dai P."/>
            <person name="Han X."/>
            <person name="Huang E."/>
            <person name="Gao Y."/>
            <person name="Liu J."/>
            <person name="Shao H."/>
            <person name="Ye R."/>
            <person name="Li L."/>
            <person name="Wei W."/>
            <person name="Wang X."/>
            <person name="Wang C."/>
            <person name="Yang T."/>
            <person name="Huo Q."/>
            <person name="Li W."/>
            <person name="Guo W."/>
            <person name="Chen H."/>
            <person name="Zhou L."/>
            <person name="Ni X."/>
            <person name="Tian J."/>
            <person name="Zhou Y."/>
            <person name="Sheng Y."/>
            <person name="Liu T."/>
            <person name="Pan Y."/>
            <person name="Xia L."/>
            <person name="Li J."/>
            <person name="Zhao F."/>
            <person name="Cao W."/>
        </authorList>
    </citation>
    <scope>NUCLEOTIDE SEQUENCE</scope>
    <source>
        <strain evidence="1">Hyas-2018</strain>
    </source>
</reference>
<comment type="caution">
    <text evidence="1">The sequence shown here is derived from an EMBL/GenBank/DDBJ whole genome shotgun (WGS) entry which is preliminary data.</text>
</comment>
<proteinExistence type="predicted"/>
<evidence type="ECO:0000313" key="2">
    <source>
        <dbReference type="Proteomes" id="UP000821845"/>
    </source>
</evidence>
<dbReference type="Proteomes" id="UP000821845">
    <property type="component" value="Chromosome 1"/>
</dbReference>
<organism evidence="1 2">
    <name type="scientific">Hyalomma asiaticum</name>
    <name type="common">Tick</name>
    <dbReference type="NCBI Taxonomy" id="266040"/>
    <lineage>
        <taxon>Eukaryota</taxon>
        <taxon>Metazoa</taxon>
        <taxon>Ecdysozoa</taxon>
        <taxon>Arthropoda</taxon>
        <taxon>Chelicerata</taxon>
        <taxon>Arachnida</taxon>
        <taxon>Acari</taxon>
        <taxon>Parasitiformes</taxon>
        <taxon>Ixodida</taxon>
        <taxon>Ixodoidea</taxon>
        <taxon>Ixodidae</taxon>
        <taxon>Hyalomminae</taxon>
        <taxon>Hyalomma</taxon>
    </lineage>
</organism>
<evidence type="ECO:0000313" key="1">
    <source>
        <dbReference type="EMBL" id="KAH6948064.1"/>
    </source>
</evidence>
<accession>A0ACB7TPV2</accession>
<gene>
    <name evidence="1" type="ORF">HPB50_022774</name>
</gene>
<protein>
    <submittedName>
        <fullName evidence="1">Uncharacterized protein</fullName>
    </submittedName>
</protein>
<sequence length="171" mass="19099">MAQRPSSSRSGVSGKRRVLREKEKLPKNAVIDYTRAVLPILERNAEEAHSEFVNAYHKFVSGEMKLHEFAEAHKKMLDASSALHHASGTVCETAHTAITMKHRDACLKRAALFSARKLVKRSCAWLRRGRSISSNRPPVRGLEPRTRPPTENSCSDGCPPQSQEFQQPNGV</sequence>
<name>A0ACB7TPV2_HYAAI</name>